<dbReference type="EMBL" id="JBBNGS010000008">
    <property type="protein sequence ID" value="MEQ2637736.1"/>
    <property type="molecule type" value="Genomic_DNA"/>
</dbReference>
<dbReference type="SUPFAM" id="SSF48452">
    <property type="entry name" value="TPR-like"/>
    <property type="match status" value="1"/>
</dbReference>
<gene>
    <name evidence="2" type="ORF">AAAT05_05185</name>
</gene>
<feature type="region of interest" description="Disordered" evidence="1">
    <location>
        <begin position="82"/>
        <end position="101"/>
    </location>
</feature>
<reference evidence="2 3" key="1">
    <citation type="submission" date="2024-04" db="EMBL/GenBank/DDBJ databases">
        <title>Human intestinal bacterial collection.</title>
        <authorList>
            <person name="Pauvert C."/>
            <person name="Hitch T.C.A."/>
            <person name="Clavel T."/>
        </authorList>
    </citation>
    <scope>NUCLEOTIDE SEQUENCE [LARGE SCALE GENOMIC DNA]</scope>
    <source>
        <strain evidence="2 3">CLA-AA-H197</strain>
    </source>
</reference>
<comment type="caution">
    <text evidence="2">The sequence shown here is derived from an EMBL/GenBank/DDBJ whole genome shotgun (WGS) entry which is preliminary data.</text>
</comment>
<evidence type="ECO:0000256" key="1">
    <source>
        <dbReference type="SAM" id="MobiDB-lite"/>
    </source>
</evidence>
<evidence type="ECO:0000313" key="3">
    <source>
        <dbReference type="Proteomes" id="UP001478817"/>
    </source>
</evidence>
<dbReference type="Proteomes" id="UP001478817">
    <property type="component" value="Unassembled WGS sequence"/>
</dbReference>
<feature type="compositionally biased region" description="Low complexity" evidence="1">
    <location>
        <begin position="82"/>
        <end position="93"/>
    </location>
</feature>
<protein>
    <recommendedName>
        <fullName evidence="4">Tetratricopeptide repeat protein</fullName>
    </recommendedName>
</protein>
<dbReference type="RefSeq" id="WP_349182322.1">
    <property type="nucleotide sequence ID" value="NZ_JBBNGS010000008.1"/>
</dbReference>
<dbReference type="Gene3D" id="1.25.40.10">
    <property type="entry name" value="Tetratricopeptide repeat domain"/>
    <property type="match status" value="1"/>
</dbReference>
<sequence length="770" mass="81537">MEKNAQNSTAGKRSSRPMIVGGVAAIAVGSALLWASETGGNLPGAVEWGVWGAGIAMICVGSIRNRKELEVAAASAGQASAAAGAPRAGASQAAEKDGTGSVEALVQRSDDVVASLRDLVSHGQTSADYGMLPALLARSGLMEWEGAPRFSANRLRRNRRWWMSCDVDELTEDGYDRLVALEGALNLAADLAEGACPDAPDDQGRIEALFRDLASLSPLPAPEGRTFPAGEKDGEWAARLALSEWLENLPAPFRVVSAFQLNLDEGLACVDVAVPSPSCLALVAPDDKARQAAEARRYAWRLALLVARGAFAASSRIQRVGVNCVSHGARETLLSLLVGQGELNGLLAGAAAADAEPVPARNCRLDVAGDGRMLPVDALLARSDGRLNPACRWDAVELDASNASQAVREACGAMRVSDLGINENARRVSVWNRLVGTLGSTTSDAVARLMSARDATEDQTVREACSRTCQALVDGTVDASDHQALALAFVLGGPLDQAQRQALDLAGEDAGPADLERALGLLDAALVPLAQAGSYADGPTRVFRYFNSAAERVRFNRTVADGRDVVLVPDAYYAAHSLAARVLTQLGRAEEAQVHADELARIAPVTPDAALSRVRVLEAQERIFECVDVLVDTLGYAATAREMSICLYRLAYMEWRLGRNRLAVACYERSMRLHGEIAGQAREELDELLDSEPGLSRLDPEECARELSAVGIPLGDADGARRAMEEAAAACVDARLMGISRAYLAVALEVDRDDALLGVYRSLASVSPEG</sequence>
<dbReference type="InterPro" id="IPR011990">
    <property type="entry name" value="TPR-like_helical_dom_sf"/>
</dbReference>
<proteinExistence type="predicted"/>
<evidence type="ECO:0000313" key="2">
    <source>
        <dbReference type="EMBL" id="MEQ2637736.1"/>
    </source>
</evidence>
<keyword evidence="3" id="KW-1185">Reference proteome</keyword>
<accession>A0ABV1IGP9</accession>
<evidence type="ECO:0008006" key="4">
    <source>
        <dbReference type="Google" id="ProtNLM"/>
    </source>
</evidence>
<name>A0ABV1IGP9_9ACTN</name>
<organism evidence="2 3">
    <name type="scientific">Paratractidigestivibacter faecalis</name>
    <dbReference type="NCBI Taxonomy" id="2292441"/>
    <lineage>
        <taxon>Bacteria</taxon>
        <taxon>Bacillati</taxon>
        <taxon>Actinomycetota</taxon>
        <taxon>Coriobacteriia</taxon>
        <taxon>Coriobacteriales</taxon>
        <taxon>Atopobiaceae</taxon>
        <taxon>Paratractidigestivibacter</taxon>
    </lineage>
</organism>